<accession>A0A0C2BLL3</accession>
<keyword evidence="6 10" id="KW-0812">Transmembrane</keyword>
<dbReference type="Pfam" id="PF03748">
    <property type="entry name" value="FliL"/>
    <property type="match status" value="1"/>
</dbReference>
<evidence type="ECO:0000256" key="1">
    <source>
        <dbReference type="ARBA" id="ARBA00002254"/>
    </source>
</evidence>
<keyword evidence="10" id="KW-0997">Cell inner membrane</keyword>
<evidence type="ECO:0000313" key="12">
    <source>
        <dbReference type="EMBL" id="KIF82150.1"/>
    </source>
</evidence>
<evidence type="ECO:0000256" key="9">
    <source>
        <dbReference type="ARBA" id="ARBA00023136"/>
    </source>
</evidence>
<sequence>MATSAPKAANKAGAKPDSDQPAAGSSKKKKLMIIAAAALLLIVGAGGGAWFFLGSKAQHSDKPAKEQHKPATPPVFMALETFTVNLQGEDMQQFLQVNMTLQVADEATAEQLKTNMPQVRNRLLLLLSSKKAAEILTVEGKKKLSTEIVQQIQEPFTPNGPKHDVSDVFFTSFVVQ</sequence>
<keyword evidence="4" id="KW-1003">Cell membrane</keyword>
<evidence type="ECO:0000256" key="4">
    <source>
        <dbReference type="ARBA" id="ARBA00022475"/>
    </source>
</evidence>
<dbReference type="Proteomes" id="UP000031572">
    <property type="component" value="Unassembled WGS sequence"/>
</dbReference>
<dbReference type="GO" id="GO:0009425">
    <property type="term" value="C:bacterial-type flagellum basal body"/>
    <property type="evidence" value="ECO:0007669"/>
    <property type="project" value="InterPro"/>
</dbReference>
<feature type="transmembrane region" description="Helical" evidence="10">
    <location>
        <begin position="31"/>
        <end position="53"/>
    </location>
</feature>
<evidence type="ECO:0000256" key="10">
    <source>
        <dbReference type="RuleBase" id="RU364125"/>
    </source>
</evidence>
<evidence type="ECO:0000256" key="8">
    <source>
        <dbReference type="ARBA" id="ARBA00022989"/>
    </source>
</evidence>
<dbReference type="GO" id="GO:0006935">
    <property type="term" value="P:chemotaxis"/>
    <property type="evidence" value="ECO:0007669"/>
    <property type="project" value="UniProtKB-KW"/>
</dbReference>
<keyword evidence="8 10" id="KW-1133">Transmembrane helix</keyword>
<dbReference type="EMBL" id="JWJG01000028">
    <property type="protein sequence ID" value="KIF82150.1"/>
    <property type="molecule type" value="Genomic_DNA"/>
</dbReference>
<evidence type="ECO:0000313" key="13">
    <source>
        <dbReference type="Proteomes" id="UP000031572"/>
    </source>
</evidence>
<dbReference type="STRING" id="709839.TSA66_17275"/>
<dbReference type="InterPro" id="IPR005503">
    <property type="entry name" value="FliL"/>
</dbReference>
<dbReference type="AlphaFoldDB" id="A0A0C2BLL3"/>
<evidence type="ECO:0000256" key="6">
    <source>
        <dbReference type="ARBA" id="ARBA00022692"/>
    </source>
</evidence>
<comment type="similarity">
    <text evidence="3 10">Belongs to the FliL family.</text>
</comment>
<gene>
    <name evidence="12" type="ORF">TSA66_17275</name>
</gene>
<comment type="subcellular location">
    <subcellularLocation>
        <location evidence="10">Cell inner membrane</location>
    </subcellularLocation>
    <subcellularLocation>
        <location evidence="2">Cell membrane</location>
        <topology evidence="2">Single-pass membrane protein</topology>
    </subcellularLocation>
</comment>
<dbReference type="RefSeq" id="WP_040040827.1">
    <property type="nucleotide sequence ID" value="NZ_JWJG01000028.1"/>
</dbReference>
<keyword evidence="5 10" id="KW-0145">Chemotaxis</keyword>
<comment type="caution">
    <text evidence="12">The sequence shown here is derived from an EMBL/GenBank/DDBJ whole genome shotgun (WGS) entry which is preliminary data.</text>
</comment>
<dbReference type="PANTHER" id="PTHR35091">
    <property type="entry name" value="FLAGELLAR PROTEIN FLIL"/>
    <property type="match status" value="1"/>
</dbReference>
<keyword evidence="7 10" id="KW-0283">Flagellar rotation</keyword>
<evidence type="ECO:0000256" key="7">
    <source>
        <dbReference type="ARBA" id="ARBA00022779"/>
    </source>
</evidence>
<keyword evidence="9 10" id="KW-0472">Membrane</keyword>
<evidence type="ECO:0000256" key="5">
    <source>
        <dbReference type="ARBA" id="ARBA00022500"/>
    </source>
</evidence>
<evidence type="ECO:0000256" key="3">
    <source>
        <dbReference type="ARBA" id="ARBA00008281"/>
    </source>
</evidence>
<name>A0A0C2BLL3_9BURK</name>
<keyword evidence="13" id="KW-1185">Reference proteome</keyword>
<comment type="function">
    <text evidence="1 10">Controls the rotational direction of flagella during chemotaxis.</text>
</comment>
<dbReference type="GO" id="GO:0005886">
    <property type="term" value="C:plasma membrane"/>
    <property type="evidence" value="ECO:0007669"/>
    <property type="project" value="UniProtKB-SubCell"/>
</dbReference>
<dbReference type="NCBIfam" id="NF005435">
    <property type="entry name" value="PRK07021.1"/>
    <property type="match status" value="1"/>
</dbReference>
<evidence type="ECO:0000256" key="2">
    <source>
        <dbReference type="ARBA" id="ARBA00004162"/>
    </source>
</evidence>
<dbReference type="PANTHER" id="PTHR35091:SF2">
    <property type="entry name" value="FLAGELLAR PROTEIN FLIL"/>
    <property type="match status" value="1"/>
</dbReference>
<organism evidence="12 13">
    <name type="scientific">Noviherbaspirillum autotrophicum</name>
    <dbReference type="NCBI Taxonomy" id="709839"/>
    <lineage>
        <taxon>Bacteria</taxon>
        <taxon>Pseudomonadati</taxon>
        <taxon>Pseudomonadota</taxon>
        <taxon>Betaproteobacteria</taxon>
        <taxon>Burkholderiales</taxon>
        <taxon>Oxalobacteraceae</taxon>
        <taxon>Noviherbaspirillum</taxon>
    </lineage>
</organism>
<feature type="compositionally biased region" description="Low complexity" evidence="11">
    <location>
        <begin position="1"/>
        <end position="15"/>
    </location>
</feature>
<evidence type="ECO:0000256" key="11">
    <source>
        <dbReference type="SAM" id="MobiDB-lite"/>
    </source>
</evidence>
<proteinExistence type="inferred from homology"/>
<dbReference type="OrthoDB" id="5297029at2"/>
<dbReference type="GO" id="GO:0071978">
    <property type="term" value="P:bacterial-type flagellum-dependent swarming motility"/>
    <property type="evidence" value="ECO:0007669"/>
    <property type="project" value="TreeGrafter"/>
</dbReference>
<feature type="region of interest" description="Disordered" evidence="11">
    <location>
        <begin position="1"/>
        <end position="25"/>
    </location>
</feature>
<protein>
    <recommendedName>
        <fullName evidence="10">Flagellar protein FliL</fullName>
    </recommendedName>
</protein>
<reference evidence="12 13" key="1">
    <citation type="submission" date="2014-12" db="EMBL/GenBank/DDBJ databases">
        <title>Denitrispirillum autotrophicum gen. nov., sp. nov., Denitrifying, Facultatively Autotrophic Bacteria Isolated from Rice Paddy Soil.</title>
        <authorList>
            <person name="Ishii S."/>
            <person name="Ashida N."/>
            <person name="Ohno H."/>
            <person name="Otsuka S."/>
            <person name="Yokota A."/>
            <person name="Senoo K."/>
        </authorList>
    </citation>
    <scope>NUCLEOTIDE SEQUENCE [LARGE SCALE GENOMIC DNA]</scope>
    <source>
        <strain evidence="12 13">TSA66</strain>
    </source>
</reference>